<evidence type="ECO:0000259" key="3">
    <source>
        <dbReference type="SMART" id="SM00128"/>
    </source>
</evidence>
<evidence type="ECO:0000256" key="2">
    <source>
        <dbReference type="ARBA" id="ARBA00022801"/>
    </source>
</evidence>
<keyword evidence="6" id="KW-1185">Reference proteome</keyword>
<evidence type="ECO:0000256" key="1">
    <source>
        <dbReference type="ARBA" id="ARBA00010768"/>
    </source>
</evidence>
<dbReference type="GO" id="GO:0034485">
    <property type="term" value="F:phosphatidylinositol-3,4,5-trisphosphate 5-phosphatase activity"/>
    <property type="evidence" value="ECO:0000318"/>
    <property type="project" value="GO_Central"/>
</dbReference>
<comment type="similarity">
    <text evidence="1">Belongs to the inositol polyphosphate 5-phosphatase family.</text>
</comment>
<dbReference type="SMART" id="SM00128">
    <property type="entry name" value="IPPc"/>
    <property type="match status" value="1"/>
</dbReference>
<dbReference type="InterPro" id="IPR000300">
    <property type="entry name" value="IPPc"/>
</dbReference>
<dbReference type="FunFam" id="3.60.10.10:FF:000053">
    <property type="entry name" value="Type IV inositol polyphosphate 5-phosphatase 9"/>
    <property type="match status" value="1"/>
</dbReference>
<evidence type="ECO:0000313" key="6">
    <source>
        <dbReference type="Proteomes" id="UP000012960"/>
    </source>
</evidence>
<name>A0A804JUK5_MUSAM</name>
<reference evidence="5" key="2">
    <citation type="submission" date="2021-05" db="UniProtKB">
        <authorList>
            <consortium name="EnsemblPlants"/>
        </authorList>
    </citation>
    <scope>IDENTIFICATION</scope>
    <source>
        <strain evidence="5">subsp. malaccensis</strain>
    </source>
</reference>
<protein>
    <submittedName>
        <fullName evidence="4">(wild Malaysian banana) hypothetical protein</fullName>
    </submittedName>
</protein>
<dbReference type="OMA" id="ADISRCI"/>
<evidence type="ECO:0000313" key="5">
    <source>
        <dbReference type="EnsemblPlants" id="Ma07_p11080.1"/>
    </source>
</evidence>
<dbReference type="Pfam" id="PF22669">
    <property type="entry name" value="Exo_endo_phos2"/>
    <property type="match status" value="1"/>
</dbReference>
<dbReference type="SUPFAM" id="SSF56219">
    <property type="entry name" value="DNase I-like"/>
    <property type="match status" value="1"/>
</dbReference>
<dbReference type="Proteomes" id="UP000012960">
    <property type="component" value="Unplaced"/>
</dbReference>
<gene>
    <name evidence="4" type="ORF">GSMUA_43790.1</name>
</gene>
<dbReference type="EMBL" id="HG996473">
    <property type="protein sequence ID" value="CAG1856259.1"/>
    <property type="molecule type" value="Genomic_DNA"/>
</dbReference>
<dbReference type="EnsemblPlants" id="Ma07_t11080.1">
    <property type="protein sequence ID" value="Ma07_p11080.1"/>
    <property type="gene ID" value="Ma07_g11080"/>
</dbReference>
<dbReference type="InterPro" id="IPR045849">
    <property type="entry name" value="IP5P_plant"/>
</dbReference>
<dbReference type="GO" id="GO:0004439">
    <property type="term" value="F:phosphatidylinositol-4,5-bisphosphate 5-phosphatase activity"/>
    <property type="evidence" value="ECO:0000318"/>
    <property type="project" value="GO_Central"/>
</dbReference>
<evidence type="ECO:0000313" key="4">
    <source>
        <dbReference type="EMBL" id="CAG1856259.1"/>
    </source>
</evidence>
<dbReference type="Gene3D" id="3.60.10.10">
    <property type="entry name" value="Endonuclease/exonuclease/phosphatase"/>
    <property type="match status" value="1"/>
</dbReference>
<reference evidence="4" key="1">
    <citation type="submission" date="2021-03" db="EMBL/GenBank/DDBJ databases">
        <authorList>
            <consortium name="Genoscope - CEA"/>
            <person name="William W."/>
        </authorList>
    </citation>
    <scope>NUCLEOTIDE SEQUENCE</scope>
    <source>
        <strain evidence="4">Doubled-haploid Pahang</strain>
    </source>
</reference>
<feature type="domain" description="Inositol polyphosphate-related phosphatase" evidence="3">
    <location>
        <begin position="115"/>
        <end position="452"/>
    </location>
</feature>
<sequence length="460" mass="51655">MKLPMQHHHHPVRVQSPLPYPPFPTCHTLHLFSSSRLTHAASPLHNKEQAVSELLFFLPFSCVMWPRLVASKLLHRLSSSNSSAAADFPTTTTATSNWDEIINLQRSCDDGKETRNYKLFASTWNVGGMAPPSDGLNLEDWLHTRNASYNIYVLGFQEIVPLSAKNVFGPEKTRVAAKWNSLIGAALNRSSSFSEGRREAKMGEQRVHPVGEGTARNFHCILSKQMVGILVSVWVRADISRCIRHAGVCCVGCGLMGCLGNKGSISVRFCLHETSFCVVCCHLASGGKEGDELHRNSDAMEIFSRTCFLPHPSLDLPTKILDHDRVILLGDLNYRVSLPEATTLSLVEQKNWNVLLEKDQLRTEVSVGRVFDGWHEGAITFSPTYKYYPNSDEYYGCIQRKKGEKRRVPAWCDRIIWHGNGIKQILYERCESKLSDHRPVRSIFGVEVEVVTSLTSLTSF</sequence>
<accession>A0A804JUK5</accession>
<dbReference type="InterPro" id="IPR036691">
    <property type="entry name" value="Endo/exonu/phosph_ase_sf"/>
</dbReference>
<keyword evidence="2" id="KW-0378">Hydrolase</keyword>
<dbReference type="GO" id="GO:0046856">
    <property type="term" value="P:phosphatidylinositol dephosphorylation"/>
    <property type="evidence" value="ECO:0000318"/>
    <property type="project" value="GO_Central"/>
</dbReference>
<proteinExistence type="inferred from homology"/>
<dbReference type="InParanoid" id="A0A804JUK5"/>
<dbReference type="PANTHER" id="PTHR45666:SF18">
    <property type="entry name" value="TYPE IV INOSITOL POLYPHOSPHATE 5-PHOSPHATASE 9"/>
    <property type="match status" value="1"/>
</dbReference>
<dbReference type="Gramene" id="Ma07_t11080.1">
    <property type="protein sequence ID" value="Ma07_p11080.1"/>
    <property type="gene ID" value="Ma07_g11080"/>
</dbReference>
<dbReference type="PANTHER" id="PTHR45666">
    <property type="entry name" value="TYPE IV INOSITOL POLYPHOSPHATE 5-PHOSPHATASE 9"/>
    <property type="match status" value="1"/>
</dbReference>
<dbReference type="AlphaFoldDB" id="A0A804JUK5"/>
<dbReference type="OrthoDB" id="62798at2759"/>
<organism evidence="5 6">
    <name type="scientific">Musa acuminata subsp. malaccensis</name>
    <name type="common">Wild banana</name>
    <name type="synonym">Musa malaccensis</name>
    <dbReference type="NCBI Taxonomy" id="214687"/>
    <lineage>
        <taxon>Eukaryota</taxon>
        <taxon>Viridiplantae</taxon>
        <taxon>Streptophyta</taxon>
        <taxon>Embryophyta</taxon>
        <taxon>Tracheophyta</taxon>
        <taxon>Spermatophyta</taxon>
        <taxon>Magnoliopsida</taxon>
        <taxon>Liliopsida</taxon>
        <taxon>Zingiberales</taxon>
        <taxon>Musaceae</taxon>
        <taxon>Musa</taxon>
    </lineage>
</organism>
<dbReference type="GO" id="GO:0004445">
    <property type="term" value="F:inositol-polyphosphate 5-phosphatase activity"/>
    <property type="evidence" value="ECO:0007669"/>
    <property type="project" value="InterPro"/>
</dbReference>